<dbReference type="Proteomes" id="UP000199087">
    <property type="component" value="Unassembled WGS sequence"/>
</dbReference>
<evidence type="ECO:0000313" key="3">
    <source>
        <dbReference type="Proteomes" id="UP000199087"/>
    </source>
</evidence>
<gene>
    <name evidence="2" type="ORF">BN000_04818</name>
</gene>
<keyword evidence="1" id="KW-0472">Membrane</keyword>
<proteinExistence type="predicted"/>
<evidence type="ECO:0000256" key="1">
    <source>
        <dbReference type="SAM" id="Phobius"/>
    </source>
</evidence>
<evidence type="ECO:0000313" key="2">
    <source>
        <dbReference type="EMBL" id="CRK84768.1"/>
    </source>
</evidence>
<dbReference type="AlphaFoldDB" id="A0A0U1P3N2"/>
<name>A0A0U1P3N2_9BACI</name>
<dbReference type="EMBL" id="CVRB01000005">
    <property type="protein sequence ID" value="CRK84768.1"/>
    <property type="molecule type" value="Genomic_DNA"/>
</dbReference>
<keyword evidence="3" id="KW-1185">Reference proteome</keyword>
<feature type="transmembrane region" description="Helical" evidence="1">
    <location>
        <begin position="7"/>
        <end position="26"/>
    </location>
</feature>
<keyword evidence="1" id="KW-0812">Transmembrane</keyword>
<reference evidence="3" key="1">
    <citation type="submission" date="2015-05" db="EMBL/GenBank/DDBJ databases">
        <authorList>
            <person name="Urmite Genomes"/>
        </authorList>
    </citation>
    <scope>NUCLEOTIDE SEQUENCE [LARGE SCALE GENOMIC DNA]</scope>
    <source>
        <strain evidence="3">LF1</strain>
    </source>
</reference>
<accession>A0A0U1P3N2</accession>
<protein>
    <submittedName>
        <fullName evidence="2">Uncharacterized protein</fullName>
    </submittedName>
</protein>
<feature type="transmembrane region" description="Helical" evidence="1">
    <location>
        <begin position="32"/>
        <end position="58"/>
    </location>
</feature>
<keyword evidence="1" id="KW-1133">Transmembrane helix</keyword>
<organism evidence="2 3">
    <name type="scientific">Neobacillus massiliamazoniensis</name>
    <dbReference type="NCBI Taxonomy" id="1499688"/>
    <lineage>
        <taxon>Bacteria</taxon>
        <taxon>Bacillati</taxon>
        <taxon>Bacillota</taxon>
        <taxon>Bacilli</taxon>
        <taxon>Bacillales</taxon>
        <taxon>Bacillaceae</taxon>
        <taxon>Neobacillus</taxon>
    </lineage>
</organism>
<sequence length="63" mass="6997">MSLITELIIRVIIIVSLIDGIVFYLINKHSGVISVPFAIGIIAVTIISLLINILFCLYRRGIK</sequence>